<sequence>MRSSPSTTLSPMNPPQVSYSDLSPFGRVVAGTVEICFSTLLEYFSGFMGGYFLGTLTGIPRLVATPIQPEIQQTFFRELSARTVRMHGKSFGWAKQWGGISAAFGGFRVATKVIRGGVEDEWNTIMSSMAAGAYFARKEGPTAMIRGAVVYGGFMYLLSGGLFAKKEPFQYEERPIDF</sequence>
<evidence type="ECO:0000313" key="1">
    <source>
        <dbReference type="EMBL" id="EEC51065.1"/>
    </source>
</evidence>
<dbReference type="PaxDb" id="2850-Phatr31617"/>
<accession>B7FNV4</accession>
<reference evidence="2" key="2">
    <citation type="submission" date="2008-08" db="EMBL/GenBank/DDBJ databases">
        <authorList>
            <consortium name="Diatom Consortium"/>
            <person name="Grigoriev I."/>
            <person name="Grimwood J."/>
            <person name="Kuo A."/>
            <person name="Otillar R.P."/>
            <person name="Salamov A."/>
            <person name="Detter J.C."/>
            <person name="Lindquist E."/>
            <person name="Shapiro H."/>
            <person name="Lucas S."/>
            <person name="Glavina del Rio T."/>
            <person name="Pitluck S."/>
            <person name="Rokhsar D."/>
            <person name="Bowler C."/>
        </authorList>
    </citation>
    <scope>GENOME REANNOTATION</scope>
    <source>
        <strain evidence="2">CCAP 1055/1</strain>
    </source>
</reference>
<dbReference type="InParanoid" id="B7FNV4"/>
<evidence type="ECO:0008006" key="3">
    <source>
        <dbReference type="Google" id="ProtNLM"/>
    </source>
</evidence>
<dbReference type="eggNOG" id="ENOG502SDXE">
    <property type="taxonomic scope" value="Eukaryota"/>
</dbReference>
<name>B7FNV4_PHATC</name>
<dbReference type="Proteomes" id="UP000000759">
    <property type="component" value="Chromosome 1"/>
</dbReference>
<organism evidence="1 2">
    <name type="scientific">Phaeodactylum tricornutum (strain CCAP 1055/1)</name>
    <dbReference type="NCBI Taxonomy" id="556484"/>
    <lineage>
        <taxon>Eukaryota</taxon>
        <taxon>Sar</taxon>
        <taxon>Stramenopiles</taxon>
        <taxon>Ochrophyta</taxon>
        <taxon>Bacillariophyta</taxon>
        <taxon>Bacillariophyceae</taxon>
        <taxon>Bacillariophycidae</taxon>
        <taxon>Naviculales</taxon>
        <taxon>Phaeodactylaceae</taxon>
        <taxon>Phaeodactylum</taxon>
    </lineage>
</organism>
<dbReference type="KEGG" id="pti:PHATRDRAFT_31617"/>
<gene>
    <name evidence="1" type="ORF">PHATRDRAFT_31617</name>
</gene>
<dbReference type="OrthoDB" id="41475at2759"/>
<dbReference type="EMBL" id="CM000605">
    <property type="protein sequence ID" value="EEC51065.1"/>
    <property type="molecule type" value="Genomic_DNA"/>
</dbReference>
<reference evidence="1 2" key="1">
    <citation type="journal article" date="2008" name="Nature">
        <title>The Phaeodactylum genome reveals the evolutionary history of diatom genomes.</title>
        <authorList>
            <person name="Bowler C."/>
            <person name="Allen A.E."/>
            <person name="Badger J.H."/>
            <person name="Grimwood J."/>
            <person name="Jabbari K."/>
            <person name="Kuo A."/>
            <person name="Maheswari U."/>
            <person name="Martens C."/>
            <person name="Maumus F."/>
            <person name="Otillar R.P."/>
            <person name="Rayko E."/>
            <person name="Salamov A."/>
            <person name="Vandepoele K."/>
            <person name="Beszteri B."/>
            <person name="Gruber A."/>
            <person name="Heijde M."/>
            <person name="Katinka M."/>
            <person name="Mock T."/>
            <person name="Valentin K."/>
            <person name="Verret F."/>
            <person name="Berges J.A."/>
            <person name="Brownlee C."/>
            <person name="Cadoret J.P."/>
            <person name="Chiovitti A."/>
            <person name="Choi C.J."/>
            <person name="Coesel S."/>
            <person name="De Martino A."/>
            <person name="Detter J.C."/>
            <person name="Durkin C."/>
            <person name="Falciatore A."/>
            <person name="Fournet J."/>
            <person name="Haruta M."/>
            <person name="Huysman M.J."/>
            <person name="Jenkins B.D."/>
            <person name="Jiroutova K."/>
            <person name="Jorgensen R.E."/>
            <person name="Joubert Y."/>
            <person name="Kaplan A."/>
            <person name="Kroger N."/>
            <person name="Kroth P.G."/>
            <person name="La Roche J."/>
            <person name="Lindquist E."/>
            <person name="Lommer M."/>
            <person name="Martin-Jezequel V."/>
            <person name="Lopez P.J."/>
            <person name="Lucas S."/>
            <person name="Mangogna M."/>
            <person name="McGinnis K."/>
            <person name="Medlin L.K."/>
            <person name="Montsant A."/>
            <person name="Oudot-Le Secq M.P."/>
            <person name="Napoli C."/>
            <person name="Obornik M."/>
            <person name="Parker M.S."/>
            <person name="Petit J.L."/>
            <person name="Porcel B.M."/>
            <person name="Poulsen N."/>
            <person name="Robison M."/>
            <person name="Rychlewski L."/>
            <person name="Rynearson T.A."/>
            <person name="Schmutz J."/>
            <person name="Shapiro H."/>
            <person name="Siaut M."/>
            <person name="Stanley M."/>
            <person name="Sussman M.R."/>
            <person name="Taylor A.R."/>
            <person name="Vardi A."/>
            <person name="von Dassow P."/>
            <person name="Vyverman W."/>
            <person name="Willis A."/>
            <person name="Wyrwicz L.S."/>
            <person name="Rokhsar D.S."/>
            <person name="Weissenbach J."/>
            <person name="Armbrust E.V."/>
            <person name="Green B.R."/>
            <person name="Van de Peer Y."/>
            <person name="Grigoriev I.V."/>
        </authorList>
    </citation>
    <scope>NUCLEOTIDE SEQUENCE [LARGE SCALE GENOMIC DNA]</scope>
    <source>
        <strain evidence="1 2">CCAP 1055/1</strain>
    </source>
</reference>
<dbReference type="HOGENOM" id="CLU_1513422_0_0_1"/>
<keyword evidence="2" id="KW-1185">Reference proteome</keyword>
<dbReference type="AlphaFoldDB" id="B7FNV4"/>
<dbReference type="GeneID" id="7195965"/>
<protein>
    <recommendedName>
        <fullName evidence="3">Mitochondrial import inner membrane translocase subunit TIM22</fullName>
    </recommendedName>
</protein>
<dbReference type="RefSeq" id="XP_002176602.1">
    <property type="nucleotide sequence ID" value="XM_002176566.1"/>
</dbReference>
<dbReference type="Pfam" id="PF02466">
    <property type="entry name" value="Tim17"/>
    <property type="match status" value="1"/>
</dbReference>
<evidence type="ECO:0000313" key="2">
    <source>
        <dbReference type="Proteomes" id="UP000000759"/>
    </source>
</evidence>
<proteinExistence type="predicted"/>